<comment type="caution">
    <text evidence="4">The sequence shown here is derived from an EMBL/GenBank/DDBJ whole genome shotgun (WGS) entry which is preliminary data.</text>
</comment>
<protein>
    <submittedName>
        <fullName evidence="4">Uncharacterized protein</fullName>
    </submittedName>
</protein>
<evidence type="ECO:0000256" key="1">
    <source>
        <dbReference type="ARBA" id="ARBA00022729"/>
    </source>
</evidence>
<evidence type="ECO:0000313" key="5">
    <source>
        <dbReference type="Proteomes" id="UP000219559"/>
    </source>
</evidence>
<dbReference type="AlphaFoldDB" id="A0A2A4G7B0"/>
<keyword evidence="5" id="KW-1185">Reference proteome</keyword>
<proteinExistence type="predicted"/>
<evidence type="ECO:0000259" key="2">
    <source>
        <dbReference type="Pfam" id="PF01738"/>
    </source>
</evidence>
<dbReference type="EMBL" id="NBWU01000004">
    <property type="protein sequence ID" value="PCE63876.1"/>
    <property type="molecule type" value="Genomic_DNA"/>
</dbReference>
<dbReference type="PANTHER" id="PTHR43037:SF1">
    <property type="entry name" value="BLL1128 PROTEIN"/>
    <property type="match status" value="1"/>
</dbReference>
<evidence type="ECO:0000313" key="4">
    <source>
        <dbReference type="EMBL" id="PCE63876.1"/>
    </source>
</evidence>
<accession>A0A2A4G7B0</accession>
<dbReference type="Gene3D" id="3.40.50.1820">
    <property type="entry name" value="alpha/beta hydrolase"/>
    <property type="match status" value="1"/>
</dbReference>
<dbReference type="Pfam" id="PF11954">
    <property type="entry name" value="DUF3471"/>
    <property type="match status" value="1"/>
</dbReference>
<keyword evidence="1" id="KW-0732">Signal</keyword>
<dbReference type="InterPro" id="IPR050955">
    <property type="entry name" value="Plant_Biomass_Hydrol_Est"/>
</dbReference>
<dbReference type="InterPro" id="IPR002925">
    <property type="entry name" value="Dienelactn_hydro"/>
</dbReference>
<organism evidence="4 5">
    <name type="scientific">Sediminicola luteus</name>
    <dbReference type="NCBI Taxonomy" id="319238"/>
    <lineage>
        <taxon>Bacteria</taxon>
        <taxon>Pseudomonadati</taxon>
        <taxon>Bacteroidota</taxon>
        <taxon>Flavobacteriia</taxon>
        <taxon>Flavobacteriales</taxon>
        <taxon>Flavobacteriaceae</taxon>
        <taxon>Sediminicola</taxon>
    </lineage>
</organism>
<reference evidence="4 5" key="1">
    <citation type="submission" date="2017-04" db="EMBL/GenBank/DDBJ databases">
        <title>A new member of the family Flavobacteriaceae isolated from ascidians.</title>
        <authorList>
            <person name="Chen L."/>
        </authorList>
    </citation>
    <scope>NUCLEOTIDE SEQUENCE [LARGE SCALE GENOMIC DNA]</scope>
    <source>
        <strain evidence="4 5">HQA918</strain>
    </source>
</reference>
<dbReference type="SUPFAM" id="SSF53474">
    <property type="entry name" value="alpha/beta-Hydrolases"/>
    <property type="match status" value="1"/>
</dbReference>
<dbReference type="InterPro" id="IPR021860">
    <property type="entry name" value="Peptidase_S12_Pab87-rel_C"/>
</dbReference>
<dbReference type="GO" id="GO:0016787">
    <property type="term" value="F:hydrolase activity"/>
    <property type="evidence" value="ECO:0007669"/>
    <property type="project" value="InterPro"/>
</dbReference>
<feature type="domain" description="Dienelactone hydrolase" evidence="2">
    <location>
        <begin position="89"/>
        <end position="190"/>
    </location>
</feature>
<gene>
    <name evidence="4" type="ORF">B7P33_11475</name>
</gene>
<sequence length="309" mass="35519">MAAAQQQTENFSLDIEYLKYLPKDYQADGDKKWPLLVFLHGAGERGTDIEKIKVHGPPMLIEQGKDFPFIVVSPQAKKYGWEPMLLREMIRNLMETEAVDPDRVYLTGLSMGGYGTWRLAAENPGMFAAIVPICGGGNPEDVWKLRHMPTWVFHGAKDGIVPLSASESMVKPLQKINDQVKFTVYPETYHDSWIQAYNDPKLYEWLLQQKRFQFTPITVPANDLVSYEGDYRAEDAALGEKVSFTVKDGQLQFSFNDRSMPLYPFEQDKFYLSPKAQLEFHFIKDENGKVTQVDVYQDRIRSLKKLETE</sequence>
<dbReference type="InterPro" id="IPR029058">
    <property type="entry name" value="AB_hydrolase_fold"/>
</dbReference>
<dbReference type="PANTHER" id="PTHR43037">
    <property type="entry name" value="UNNAMED PRODUCT-RELATED"/>
    <property type="match status" value="1"/>
</dbReference>
<dbReference type="Proteomes" id="UP000219559">
    <property type="component" value="Unassembled WGS sequence"/>
</dbReference>
<feature type="domain" description="Peptidase S12 Pab87-related C-terminal" evidence="3">
    <location>
        <begin position="217"/>
        <end position="296"/>
    </location>
</feature>
<evidence type="ECO:0000259" key="3">
    <source>
        <dbReference type="Pfam" id="PF11954"/>
    </source>
</evidence>
<name>A0A2A4G7B0_9FLAO</name>
<dbReference type="Pfam" id="PF01738">
    <property type="entry name" value="DLH"/>
    <property type="match status" value="1"/>
</dbReference>